<gene>
    <name evidence="6" type="primary">rrp17</name>
    <name evidence="6" type="ORF">Hypma_007816</name>
</gene>
<dbReference type="InterPro" id="IPR019186">
    <property type="entry name" value="Nucleolar_protein_12"/>
</dbReference>
<dbReference type="Pfam" id="PF09805">
    <property type="entry name" value="Nop25"/>
    <property type="match status" value="1"/>
</dbReference>
<feature type="compositionally biased region" description="Polar residues" evidence="5">
    <location>
        <begin position="147"/>
        <end position="156"/>
    </location>
</feature>
<evidence type="ECO:0000256" key="4">
    <source>
        <dbReference type="ARBA" id="ARBA00023242"/>
    </source>
</evidence>
<keyword evidence="4" id="KW-0539">Nucleus</keyword>
<feature type="compositionally biased region" description="Basic residues" evidence="5">
    <location>
        <begin position="216"/>
        <end position="232"/>
    </location>
</feature>
<dbReference type="STRING" id="39966.A0A369JZJ6"/>
<evidence type="ECO:0000256" key="2">
    <source>
        <dbReference type="ARBA" id="ARBA00007175"/>
    </source>
</evidence>
<dbReference type="AlphaFoldDB" id="A0A369JZJ6"/>
<dbReference type="GO" id="GO:0005730">
    <property type="term" value="C:nucleolus"/>
    <property type="evidence" value="ECO:0007669"/>
    <property type="project" value="UniProtKB-SubCell"/>
</dbReference>
<comment type="subcellular location">
    <subcellularLocation>
        <location evidence="1">Nucleus</location>
        <location evidence="1">Nucleolus</location>
    </subcellularLocation>
</comment>
<dbReference type="PANTHER" id="PTHR14577:SF0">
    <property type="entry name" value="NUCLEOLAR PROTEIN 12"/>
    <property type="match status" value="1"/>
</dbReference>
<keyword evidence="7" id="KW-1185">Reference proteome</keyword>
<dbReference type="GO" id="GO:0019843">
    <property type="term" value="F:rRNA binding"/>
    <property type="evidence" value="ECO:0007669"/>
    <property type="project" value="TreeGrafter"/>
</dbReference>
<dbReference type="PANTHER" id="PTHR14577">
    <property type="entry name" value="NUCLEOLAR PROTEIN 12"/>
    <property type="match status" value="1"/>
</dbReference>
<evidence type="ECO:0000256" key="1">
    <source>
        <dbReference type="ARBA" id="ARBA00004604"/>
    </source>
</evidence>
<evidence type="ECO:0000256" key="3">
    <source>
        <dbReference type="ARBA" id="ARBA00023054"/>
    </source>
</evidence>
<feature type="region of interest" description="Disordered" evidence="5">
    <location>
        <begin position="140"/>
        <end position="232"/>
    </location>
</feature>
<feature type="compositionally biased region" description="Basic and acidic residues" evidence="5">
    <location>
        <begin position="187"/>
        <end position="210"/>
    </location>
</feature>
<reference evidence="6" key="1">
    <citation type="submission" date="2018-04" db="EMBL/GenBank/DDBJ databases">
        <title>Whole genome sequencing of Hypsizygus marmoreus.</title>
        <authorList>
            <person name="Choi I.-G."/>
            <person name="Min B."/>
            <person name="Kim J.-G."/>
            <person name="Kim S."/>
            <person name="Oh Y.-L."/>
            <person name="Kong W.-S."/>
            <person name="Park H."/>
            <person name="Jeong J."/>
            <person name="Song E.-S."/>
        </authorList>
    </citation>
    <scope>NUCLEOTIDE SEQUENCE [LARGE SCALE GENOMIC DNA]</scope>
    <source>
        <strain evidence="6">51987-8</strain>
    </source>
</reference>
<evidence type="ECO:0000313" key="6">
    <source>
        <dbReference type="EMBL" id="RDB25053.1"/>
    </source>
</evidence>
<comment type="similarity">
    <text evidence="2">Belongs to the RRP17 family.</text>
</comment>
<keyword evidence="3" id="KW-0175">Coiled coil</keyword>
<dbReference type="Proteomes" id="UP000076154">
    <property type="component" value="Unassembled WGS sequence"/>
</dbReference>
<feature type="region of interest" description="Disordered" evidence="5">
    <location>
        <begin position="96"/>
        <end position="125"/>
    </location>
</feature>
<evidence type="ECO:0000256" key="5">
    <source>
        <dbReference type="SAM" id="MobiDB-lite"/>
    </source>
</evidence>
<dbReference type="OrthoDB" id="551633at2759"/>
<dbReference type="EMBL" id="LUEZ02000041">
    <property type="protein sequence ID" value="RDB25053.1"/>
    <property type="molecule type" value="Genomic_DNA"/>
</dbReference>
<name>A0A369JZJ6_HYPMA</name>
<organism evidence="6 7">
    <name type="scientific">Hypsizygus marmoreus</name>
    <name type="common">White beech mushroom</name>
    <name type="synonym">Agaricus marmoreus</name>
    <dbReference type="NCBI Taxonomy" id="39966"/>
    <lineage>
        <taxon>Eukaryota</taxon>
        <taxon>Fungi</taxon>
        <taxon>Dikarya</taxon>
        <taxon>Basidiomycota</taxon>
        <taxon>Agaricomycotina</taxon>
        <taxon>Agaricomycetes</taxon>
        <taxon>Agaricomycetidae</taxon>
        <taxon>Agaricales</taxon>
        <taxon>Tricholomatineae</taxon>
        <taxon>Lyophyllaceae</taxon>
        <taxon>Hypsizygus</taxon>
    </lineage>
</organism>
<accession>A0A369JZJ6</accession>
<sequence>MQNLAILTQSHKAIAAKKKAKRDQIKEVVFDDDARREFLTGFHKRKLAKTDAARKKAIEREKQERLESRREQRRMLRERAVENAAFVESAYHDLLGNANDEDDDEWTGIASEKKGKQKEEEYEDEEILATVTVVEDFDPDSFIHSPRLTNAPSTDLPSPAETKRVVPSISVPHDRSSSKKQSKKKVRYETKADRKREQTKQRARRTEKAELAGGKASRKKGFASKRKGGSKR</sequence>
<dbReference type="InParanoid" id="A0A369JZJ6"/>
<proteinExistence type="inferred from homology"/>
<feature type="region of interest" description="Disordered" evidence="5">
    <location>
        <begin position="53"/>
        <end position="72"/>
    </location>
</feature>
<evidence type="ECO:0000313" key="7">
    <source>
        <dbReference type="Proteomes" id="UP000076154"/>
    </source>
</evidence>
<dbReference type="FunCoup" id="A0A369JZJ6">
    <property type="interactions" value="68"/>
</dbReference>
<comment type="caution">
    <text evidence="6">The sequence shown here is derived from an EMBL/GenBank/DDBJ whole genome shotgun (WGS) entry which is preliminary data.</text>
</comment>
<protein>
    <submittedName>
        <fullName evidence="6">Ribosomal RNA-processing protein 17</fullName>
    </submittedName>
</protein>